<dbReference type="InterPro" id="IPR023997">
    <property type="entry name" value="TonB-dep_OMP_SusC/RagA_CS"/>
</dbReference>
<dbReference type="OrthoDB" id="9768177at2"/>
<evidence type="ECO:0000256" key="11">
    <source>
        <dbReference type="SAM" id="SignalP"/>
    </source>
</evidence>
<keyword evidence="3 8" id="KW-1134">Transmembrane beta strand</keyword>
<dbReference type="SUPFAM" id="SSF49464">
    <property type="entry name" value="Carboxypeptidase regulatory domain-like"/>
    <property type="match status" value="1"/>
</dbReference>
<dbReference type="NCBIfam" id="TIGR04057">
    <property type="entry name" value="SusC_RagA_signa"/>
    <property type="match status" value="1"/>
</dbReference>
<evidence type="ECO:0000256" key="6">
    <source>
        <dbReference type="ARBA" id="ARBA00023136"/>
    </source>
</evidence>
<keyword evidence="5 9" id="KW-0798">TonB box</keyword>
<dbReference type="AlphaFoldDB" id="A0A1I5Z124"/>
<protein>
    <submittedName>
        <fullName evidence="14">TonB-linked outer membrane protein, SusC/RagA family</fullName>
    </submittedName>
</protein>
<evidence type="ECO:0000256" key="4">
    <source>
        <dbReference type="ARBA" id="ARBA00022692"/>
    </source>
</evidence>
<keyword evidence="11" id="KW-0732">Signal</keyword>
<evidence type="ECO:0000256" key="3">
    <source>
        <dbReference type="ARBA" id="ARBA00022452"/>
    </source>
</evidence>
<dbReference type="InterPro" id="IPR000531">
    <property type="entry name" value="Beta-barrel_TonB"/>
</dbReference>
<evidence type="ECO:0000259" key="13">
    <source>
        <dbReference type="Pfam" id="PF07715"/>
    </source>
</evidence>
<dbReference type="InterPro" id="IPR008969">
    <property type="entry name" value="CarboxyPept-like_regulatory"/>
</dbReference>
<dbReference type="RefSeq" id="WP_092019806.1">
    <property type="nucleotide sequence ID" value="NZ_FOXH01000023.1"/>
</dbReference>
<dbReference type="NCBIfam" id="TIGR04056">
    <property type="entry name" value="OMP_RagA_SusC"/>
    <property type="match status" value="1"/>
</dbReference>
<dbReference type="InterPro" id="IPR039426">
    <property type="entry name" value="TonB-dep_rcpt-like"/>
</dbReference>
<dbReference type="Proteomes" id="UP000199306">
    <property type="component" value="Unassembled WGS sequence"/>
</dbReference>
<dbReference type="Gene3D" id="2.60.40.1120">
    <property type="entry name" value="Carboxypeptidase-like, regulatory domain"/>
    <property type="match status" value="1"/>
</dbReference>
<feature type="domain" description="TonB-dependent receptor plug" evidence="13">
    <location>
        <begin position="116"/>
        <end position="234"/>
    </location>
</feature>
<feature type="signal peptide" evidence="11">
    <location>
        <begin position="1"/>
        <end position="21"/>
    </location>
</feature>
<dbReference type="PROSITE" id="PS52016">
    <property type="entry name" value="TONB_DEPENDENT_REC_3"/>
    <property type="match status" value="1"/>
</dbReference>
<evidence type="ECO:0000259" key="12">
    <source>
        <dbReference type="Pfam" id="PF00593"/>
    </source>
</evidence>
<gene>
    <name evidence="14" type="ORF">SAMN04515674_12342</name>
</gene>
<dbReference type="InterPro" id="IPR023996">
    <property type="entry name" value="TonB-dep_OMP_SusC/RagA"/>
</dbReference>
<name>A0A1I5Z124_9BACT</name>
<organism evidence="14 15">
    <name type="scientific">Pseudarcicella hirudinis</name>
    <dbReference type="NCBI Taxonomy" id="1079859"/>
    <lineage>
        <taxon>Bacteria</taxon>
        <taxon>Pseudomonadati</taxon>
        <taxon>Bacteroidota</taxon>
        <taxon>Cytophagia</taxon>
        <taxon>Cytophagales</taxon>
        <taxon>Flectobacillaceae</taxon>
        <taxon>Pseudarcicella</taxon>
    </lineage>
</organism>
<dbReference type="Gene3D" id="2.40.170.20">
    <property type="entry name" value="TonB-dependent receptor, beta-barrel domain"/>
    <property type="match status" value="1"/>
</dbReference>
<keyword evidence="15" id="KW-1185">Reference proteome</keyword>
<proteinExistence type="inferred from homology"/>
<sequence>MRKILLLSFLFIISMGASVMAQDRRVTGKVTSSSDGSPLPGVSITLKGSTRGTQTDAIGQYSILVPSSESVLTFSFVGFKTESVVVGVKNKLNISLEDDSQSLNEVVVVGYGTVQKSSLTGNIAKVSSKDIQNVPVNSIEQSIQGKAAGVFIEAGNGKLGQGIKMRIRGSSSVTAGNQPLYVVDGIPIITDSQSNTSSPTNPLADINFNDVESVEVLKDASAAAIYGARASNGVVLITTKQGKVGKTNFELNYYTGISNATGHRDWLNTAEYVELFKEARANAGLSLSGGESRFTRYAVGERERWENPASPKYTSTNWEDQVLVQGDVKQLDLNVRGGNDKTIFYASGGYNKTNGILIKNSFERISGRLNLEHKATEKISLGVNFSLAKTTNNRLSNDNAFSTPMQIVALAPLSPVIDPRTGIPTDTYDGANVTQYYNPLINVDYSSNVTTVYRSIGNVFGKYKILDGLSFRTEYGYDLLIQNEETYYGTETKRNNSTSPNGVGDNRFVQIFNYNTNNFFNYNKTFAEKHAVDATLGMSYQESKRDVTYVEGKAFPSSSYKQIIAAAQKTDGTSEETAFAFLSYFARVNYKLDNRYLLSLSGRVDGSSRFGANSRYGFFPAASAGWVVSEENFMKDQHTLSFLKLRASYGLTGNAEIQNFKSAALFSGDAGYAGVPGQRPSQIANPDLKWETTAQADLGIEFGLLKDRISGEIDVYSKNTTDLLLNVNVPGTTGFKTQLRNTGKLENKGFEFVLNTRNIVGAFNWTTSFNIATNKNKITDLQGQVISGSFLSRAVEGQSIGVFYGPEYAGVDPKNGDALYYKNTEVKDANGNVTGRDRSTTNDINDASYVVIGNPNPKWIGGITNTMNYKGIDLSFSFQGVFGNDIYNGGGKFMSANGDYWDNQTKDQLTRWRKPGDITNVPQARFDSQNGTAESSRYVSDGSYVRLKNVTIGYTLPASIIKKLNLSKVRIYATGQNVFTFTKYKGWDPEVNSDAYSTNVTQGIDFYSAPQAKTFILGVNIGF</sequence>
<keyword evidence="6 8" id="KW-0472">Membrane</keyword>
<dbReference type="Pfam" id="PF07715">
    <property type="entry name" value="Plug"/>
    <property type="match status" value="1"/>
</dbReference>
<evidence type="ECO:0000256" key="10">
    <source>
        <dbReference type="SAM" id="MobiDB-lite"/>
    </source>
</evidence>
<evidence type="ECO:0000313" key="14">
    <source>
        <dbReference type="EMBL" id="SFQ50204.1"/>
    </source>
</evidence>
<keyword evidence="2 8" id="KW-0813">Transport</keyword>
<dbReference type="InterPro" id="IPR036942">
    <property type="entry name" value="Beta-barrel_TonB_sf"/>
</dbReference>
<evidence type="ECO:0000256" key="1">
    <source>
        <dbReference type="ARBA" id="ARBA00004571"/>
    </source>
</evidence>
<reference evidence="14 15" key="1">
    <citation type="submission" date="2016-10" db="EMBL/GenBank/DDBJ databases">
        <authorList>
            <person name="de Groot N.N."/>
        </authorList>
    </citation>
    <scope>NUCLEOTIDE SEQUENCE [LARGE SCALE GENOMIC DNA]</scope>
    <source>
        <strain evidence="15">E92,LMG 26720,CCM 7988</strain>
    </source>
</reference>
<dbReference type="InterPro" id="IPR037066">
    <property type="entry name" value="Plug_dom_sf"/>
</dbReference>
<dbReference type="EMBL" id="FOXH01000023">
    <property type="protein sequence ID" value="SFQ50204.1"/>
    <property type="molecule type" value="Genomic_DNA"/>
</dbReference>
<evidence type="ECO:0000256" key="5">
    <source>
        <dbReference type="ARBA" id="ARBA00023077"/>
    </source>
</evidence>
<evidence type="ECO:0000256" key="7">
    <source>
        <dbReference type="ARBA" id="ARBA00023237"/>
    </source>
</evidence>
<evidence type="ECO:0000256" key="8">
    <source>
        <dbReference type="PROSITE-ProRule" id="PRU01360"/>
    </source>
</evidence>
<evidence type="ECO:0000256" key="9">
    <source>
        <dbReference type="RuleBase" id="RU003357"/>
    </source>
</evidence>
<dbReference type="SUPFAM" id="SSF56935">
    <property type="entry name" value="Porins"/>
    <property type="match status" value="1"/>
</dbReference>
<dbReference type="STRING" id="1079859.SAMN04515674_12342"/>
<accession>A0A1I5Z124</accession>
<dbReference type="Gene3D" id="2.170.130.10">
    <property type="entry name" value="TonB-dependent receptor, plug domain"/>
    <property type="match status" value="1"/>
</dbReference>
<feature type="region of interest" description="Disordered" evidence="10">
    <location>
        <begin position="29"/>
        <end position="48"/>
    </location>
</feature>
<dbReference type="InterPro" id="IPR012910">
    <property type="entry name" value="Plug_dom"/>
</dbReference>
<comment type="subcellular location">
    <subcellularLocation>
        <location evidence="1 8">Cell outer membrane</location>
        <topology evidence="1 8">Multi-pass membrane protein</topology>
    </subcellularLocation>
</comment>
<feature type="chain" id="PRO_5011636339" evidence="11">
    <location>
        <begin position="22"/>
        <end position="1023"/>
    </location>
</feature>
<evidence type="ECO:0000313" key="15">
    <source>
        <dbReference type="Proteomes" id="UP000199306"/>
    </source>
</evidence>
<keyword evidence="4 8" id="KW-0812">Transmembrane</keyword>
<dbReference type="Pfam" id="PF13715">
    <property type="entry name" value="CarbopepD_reg_2"/>
    <property type="match status" value="1"/>
</dbReference>
<keyword evidence="7 8" id="KW-0998">Cell outer membrane</keyword>
<evidence type="ECO:0000256" key="2">
    <source>
        <dbReference type="ARBA" id="ARBA00022448"/>
    </source>
</evidence>
<dbReference type="Pfam" id="PF00593">
    <property type="entry name" value="TonB_dep_Rec_b-barrel"/>
    <property type="match status" value="1"/>
</dbReference>
<feature type="domain" description="TonB-dependent receptor-like beta-barrel" evidence="12">
    <location>
        <begin position="428"/>
        <end position="978"/>
    </location>
</feature>
<comment type="similarity">
    <text evidence="8 9">Belongs to the TonB-dependent receptor family.</text>
</comment>
<dbReference type="GO" id="GO:0009279">
    <property type="term" value="C:cell outer membrane"/>
    <property type="evidence" value="ECO:0007669"/>
    <property type="project" value="UniProtKB-SubCell"/>
</dbReference>